<dbReference type="InterPro" id="IPR001584">
    <property type="entry name" value="Integrase_cat-core"/>
</dbReference>
<dbReference type="InterPro" id="IPR039537">
    <property type="entry name" value="Retrotran_Ty1/copia-like"/>
</dbReference>
<dbReference type="Pfam" id="PF07727">
    <property type="entry name" value="RVT_2"/>
    <property type="match status" value="1"/>
</dbReference>
<dbReference type="GO" id="GO:0015074">
    <property type="term" value="P:DNA integration"/>
    <property type="evidence" value="ECO:0007669"/>
    <property type="project" value="InterPro"/>
</dbReference>
<gene>
    <name evidence="5" type="primary">POLX_1654</name>
    <name evidence="5" type="ORF">CK203_108117</name>
</gene>
<sequence length="538" mass="62552">MANRFAANEKVETNTILSKLVFMQYKGKENIREYIMEMSNLVTRLKALKLDFSEDILVHLVLISLPTQFSPFKINYNTQKEKWTLNELIAQCAQEDERLKQEKIESAHLASTSQGFGTNKKRKRDNKEKQTAIFGTSKQKVQKKQDKEMTCFFFKKVGHMKKTCTKYTAWREKKECIKGKQTNMRKNDANRCSDVLELIHTDICGQFPTPSWNGQQYFITFIDDYSRYGYLYLIHEKSQSLDVFKNFKDKVENQLSKKIKVVRSDHGGEYYGRYDGSNEQRPRSFAKYLMECGIVPQYTMLGTPSQNGVVDRRNHTLKDMDVELSGREPLRKVAFEEEYVSIPIITTGHGHIMFDDTIQNVQSIREIQNTPKIPHAQVMELVQVHEEEHEFDMGLEDDPISVSQVKQSSDSEKWIEAMKDEMKSMKDNGVWDLVKLPEGVKSIGCKWIFKTKWDSKGNIVRYKARLVTKGFTLKEGIDYKETFSPVSSNDSFRIIMALVAHYDLELHQMDVKTAFLNGNIDETIFMMQPENFESNDSK</sequence>
<name>A0A438DKG5_VITVI</name>
<dbReference type="InterPro" id="IPR012337">
    <property type="entry name" value="RNaseH-like_sf"/>
</dbReference>
<dbReference type="EMBL" id="QGNW01001592">
    <property type="protein sequence ID" value="RVW35846.1"/>
    <property type="molecule type" value="Genomic_DNA"/>
</dbReference>
<dbReference type="PROSITE" id="PS50994">
    <property type="entry name" value="INTEGRASE"/>
    <property type="match status" value="1"/>
</dbReference>
<feature type="domain" description="Integrase catalytic" evidence="4">
    <location>
        <begin position="182"/>
        <end position="382"/>
    </location>
</feature>
<evidence type="ECO:0000313" key="5">
    <source>
        <dbReference type="EMBL" id="RVW35846.1"/>
    </source>
</evidence>
<evidence type="ECO:0000256" key="3">
    <source>
        <dbReference type="SAM" id="MobiDB-lite"/>
    </source>
</evidence>
<dbReference type="Pfam" id="PF14223">
    <property type="entry name" value="Retrotran_gag_2"/>
    <property type="match status" value="1"/>
</dbReference>
<feature type="region of interest" description="Disordered" evidence="3">
    <location>
        <begin position="111"/>
        <end position="130"/>
    </location>
</feature>
<dbReference type="InterPro" id="IPR013103">
    <property type="entry name" value="RVT_2"/>
</dbReference>
<evidence type="ECO:0000256" key="2">
    <source>
        <dbReference type="ARBA" id="ARBA00022801"/>
    </source>
</evidence>
<dbReference type="AlphaFoldDB" id="A0A438DKG5"/>
<protein>
    <submittedName>
        <fullName evidence="5">Retrovirus-related Pol polyprotein from transposon TNT 1-94</fullName>
    </submittedName>
</protein>
<dbReference type="SUPFAM" id="SSF53098">
    <property type="entry name" value="Ribonuclease H-like"/>
    <property type="match status" value="1"/>
</dbReference>
<dbReference type="Pfam" id="PF00665">
    <property type="entry name" value="rve"/>
    <property type="match status" value="1"/>
</dbReference>
<evidence type="ECO:0000259" key="4">
    <source>
        <dbReference type="PROSITE" id="PS50994"/>
    </source>
</evidence>
<evidence type="ECO:0000256" key="1">
    <source>
        <dbReference type="ARBA" id="ARBA00022723"/>
    </source>
</evidence>
<reference evidence="5 6" key="1">
    <citation type="journal article" date="2018" name="PLoS Genet.">
        <title>Population sequencing reveals clonal diversity and ancestral inbreeding in the grapevine cultivar Chardonnay.</title>
        <authorList>
            <person name="Roach M.J."/>
            <person name="Johnson D.L."/>
            <person name="Bohlmann J."/>
            <person name="van Vuuren H.J."/>
            <person name="Jones S.J."/>
            <person name="Pretorius I.S."/>
            <person name="Schmidt S.A."/>
            <person name="Borneman A.R."/>
        </authorList>
    </citation>
    <scope>NUCLEOTIDE SEQUENCE [LARGE SCALE GENOMIC DNA]</scope>
    <source>
        <strain evidence="6">cv. Chardonnay</strain>
        <tissue evidence="5">Leaf</tissue>
    </source>
</reference>
<dbReference type="GO" id="GO:0016787">
    <property type="term" value="F:hydrolase activity"/>
    <property type="evidence" value="ECO:0007669"/>
    <property type="project" value="UniProtKB-KW"/>
</dbReference>
<dbReference type="PANTHER" id="PTHR42648">
    <property type="entry name" value="TRANSPOSASE, PUTATIVE-RELATED"/>
    <property type="match status" value="1"/>
</dbReference>
<dbReference type="Proteomes" id="UP000288805">
    <property type="component" value="Unassembled WGS sequence"/>
</dbReference>
<dbReference type="InterPro" id="IPR036397">
    <property type="entry name" value="RNaseH_sf"/>
</dbReference>
<keyword evidence="2" id="KW-0378">Hydrolase</keyword>
<evidence type="ECO:0000313" key="6">
    <source>
        <dbReference type="Proteomes" id="UP000288805"/>
    </source>
</evidence>
<proteinExistence type="predicted"/>
<dbReference type="Gene3D" id="3.30.420.10">
    <property type="entry name" value="Ribonuclease H-like superfamily/Ribonuclease H"/>
    <property type="match status" value="1"/>
</dbReference>
<dbReference type="PANTHER" id="PTHR42648:SF28">
    <property type="entry name" value="TRANSPOSON-ENCODED PROTEIN WITH RIBONUCLEASE H-LIKE AND RETROVIRUS ZINC FINGER-LIKE DOMAINS"/>
    <property type="match status" value="1"/>
</dbReference>
<comment type="caution">
    <text evidence="5">The sequence shown here is derived from an EMBL/GenBank/DDBJ whole genome shotgun (WGS) entry which is preliminary data.</text>
</comment>
<keyword evidence="1" id="KW-0479">Metal-binding</keyword>
<dbReference type="GO" id="GO:0046872">
    <property type="term" value="F:metal ion binding"/>
    <property type="evidence" value="ECO:0007669"/>
    <property type="project" value="UniProtKB-KW"/>
</dbReference>
<organism evidence="5 6">
    <name type="scientific">Vitis vinifera</name>
    <name type="common">Grape</name>
    <dbReference type="NCBI Taxonomy" id="29760"/>
    <lineage>
        <taxon>Eukaryota</taxon>
        <taxon>Viridiplantae</taxon>
        <taxon>Streptophyta</taxon>
        <taxon>Embryophyta</taxon>
        <taxon>Tracheophyta</taxon>
        <taxon>Spermatophyta</taxon>
        <taxon>Magnoliopsida</taxon>
        <taxon>eudicotyledons</taxon>
        <taxon>Gunneridae</taxon>
        <taxon>Pentapetalae</taxon>
        <taxon>rosids</taxon>
        <taxon>Vitales</taxon>
        <taxon>Vitaceae</taxon>
        <taxon>Viteae</taxon>
        <taxon>Vitis</taxon>
    </lineage>
</organism>
<accession>A0A438DKG5</accession>
<dbReference type="GO" id="GO:0003676">
    <property type="term" value="F:nucleic acid binding"/>
    <property type="evidence" value="ECO:0007669"/>
    <property type="project" value="InterPro"/>
</dbReference>